<reference evidence="2" key="1">
    <citation type="submission" date="2023-03" db="UniProtKB">
        <authorList>
            <consortium name="EnsemblPlants"/>
        </authorList>
    </citation>
    <scope>IDENTIFICATION</scope>
</reference>
<protein>
    <submittedName>
        <fullName evidence="2">Uncharacterized protein</fullName>
    </submittedName>
</protein>
<feature type="region of interest" description="Disordered" evidence="1">
    <location>
        <begin position="1"/>
        <end position="64"/>
    </location>
</feature>
<name>A0A9I9E3U1_CUCME</name>
<organism evidence="2">
    <name type="scientific">Cucumis melo</name>
    <name type="common">Muskmelon</name>
    <dbReference type="NCBI Taxonomy" id="3656"/>
    <lineage>
        <taxon>Eukaryota</taxon>
        <taxon>Viridiplantae</taxon>
        <taxon>Streptophyta</taxon>
        <taxon>Embryophyta</taxon>
        <taxon>Tracheophyta</taxon>
        <taxon>Spermatophyta</taxon>
        <taxon>Magnoliopsida</taxon>
        <taxon>eudicotyledons</taxon>
        <taxon>Gunneridae</taxon>
        <taxon>Pentapetalae</taxon>
        <taxon>rosids</taxon>
        <taxon>fabids</taxon>
        <taxon>Cucurbitales</taxon>
        <taxon>Cucurbitaceae</taxon>
        <taxon>Benincaseae</taxon>
        <taxon>Cucumis</taxon>
    </lineage>
</organism>
<accession>A0A9I9E3U1</accession>
<evidence type="ECO:0000256" key="1">
    <source>
        <dbReference type="SAM" id="MobiDB-lite"/>
    </source>
</evidence>
<dbReference type="EnsemblPlants" id="MELO3C028290.2.1">
    <property type="protein sequence ID" value="MELO3C028290.2.1"/>
    <property type="gene ID" value="MELO3C028290.2"/>
</dbReference>
<evidence type="ECO:0000313" key="2">
    <source>
        <dbReference type="EnsemblPlants" id="MELO3C028290.2.1"/>
    </source>
</evidence>
<dbReference type="Gramene" id="MELO3C028290.2.1">
    <property type="protein sequence ID" value="MELO3C028290.2.1"/>
    <property type="gene ID" value="MELO3C028290.2"/>
</dbReference>
<sequence>EPSPSFQPRQENRPSRSAQPSVRRSSRLSYAEAESKPPPRVRSQPVSQPSRAASIRRKRSRNAS</sequence>
<feature type="compositionally biased region" description="Basic residues" evidence="1">
    <location>
        <begin position="54"/>
        <end position="64"/>
    </location>
</feature>
<dbReference type="AlphaFoldDB" id="A0A9I9E3U1"/>
<feature type="compositionally biased region" description="Polar residues" evidence="1">
    <location>
        <begin position="1"/>
        <end position="23"/>
    </location>
</feature>
<proteinExistence type="predicted"/>